<dbReference type="AlphaFoldDB" id="A0A4Q4SYP9"/>
<dbReference type="InterPro" id="IPR032477">
    <property type="entry name" value="Glyco_hydro_64"/>
</dbReference>
<dbReference type="EMBL" id="QJNU01000816">
    <property type="protein sequence ID" value="RYO85361.1"/>
    <property type="molecule type" value="Genomic_DNA"/>
</dbReference>
<dbReference type="InterPro" id="IPR037398">
    <property type="entry name" value="Glyco_hydro_64_fam"/>
</dbReference>
<evidence type="ECO:0000313" key="3">
    <source>
        <dbReference type="EMBL" id="RYO85361.1"/>
    </source>
</evidence>
<feature type="compositionally biased region" description="Low complexity" evidence="1">
    <location>
        <begin position="394"/>
        <end position="407"/>
    </location>
</feature>
<dbReference type="CDD" id="cd09220">
    <property type="entry name" value="GH64-GluB-like"/>
    <property type="match status" value="1"/>
</dbReference>
<dbReference type="PROSITE" id="PS52006">
    <property type="entry name" value="GH64"/>
    <property type="match status" value="1"/>
</dbReference>
<organism evidence="3 4">
    <name type="scientific">Monosporascus ibericus</name>
    <dbReference type="NCBI Taxonomy" id="155417"/>
    <lineage>
        <taxon>Eukaryota</taxon>
        <taxon>Fungi</taxon>
        <taxon>Dikarya</taxon>
        <taxon>Ascomycota</taxon>
        <taxon>Pezizomycotina</taxon>
        <taxon>Sordariomycetes</taxon>
        <taxon>Xylariomycetidae</taxon>
        <taxon>Xylariales</taxon>
        <taxon>Xylariales incertae sedis</taxon>
        <taxon>Monosporascus</taxon>
    </lineage>
</organism>
<accession>A0A4Q4SYP9</accession>
<feature type="region of interest" description="Disordered" evidence="1">
    <location>
        <begin position="383"/>
        <end position="445"/>
    </location>
</feature>
<sequence>MPNSLQIALKNDSDSAEVYAYITGLALQHGGKRCFLKPDGKSLYFPTNPPRIGTPLPEDVAIPLGAPGGGNNTAVTVTIPQIAGGRIWVSRGPRTLKFLLNPGPALVEPSVLNPTDPNAGVDFGFAEFTLNAAQLYANISYVDFVPRLPIGLELRCGASGSAVQSVAGMRPDGVDRLAAGLREQAKRDGRPWDKLVVAERGAGGRVLRVLNATHGGAVGASFAGYYEPYVEEVMRAYGNGKKLRIDTQAGPGVVSGHVTSKGEFVIGGEAFGRPSTADILGCNSGPFATGPSPLRNAIVPRLAAAFVRTALLDAELHPSAPDTFYRRDPTNHYARLVHECTVDRKGYAFAYDDVQPSGGEDQSGKVNAGDPVLLTVAVGGMHAGEEQGGDQRAQPQQEQKVPKQQTPAPGPGPAPAPAAETPRGQPKKEGGLRNKLETLKSRLLR</sequence>
<evidence type="ECO:0000259" key="2">
    <source>
        <dbReference type="PROSITE" id="PS52006"/>
    </source>
</evidence>
<protein>
    <recommendedName>
        <fullName evidence="2">GH64 domain-containing protein</fullName>
    </recommendedName>
</protein>
<dbReference type="Gene3D" id="2.60.110.10">
    <property type="entry name" value="Thaumatin"/>
    <property type="match status" value="1"/>
</dbReference>
<dbReference type="Gene3D" id="3.30.920.50">
    <property type="entry name" value="Beta-1,3-glucanase, C-terminal domain"/>
    <property type="match status" value="1"/>
</dbReference>
<proteinExistence type="predicted"/>
<dbReference type="PANTHER" id="PTHR38165:SF1">
    <property type="entry name" value="GLUCANASE B"/>
    <property type="match status" value="1"/>
</dbReference>
<comment type="caution">
    <text evidence="3">The sequence shown here is derived from an EMBL/GenBank/DDBJ whole genome shotgun (WGS) entry which is preliminary data.</text>
</comment>
<evidence type="ECO:0000256" key="1">
    <source>
        <dbReference type="SAM" id="MobiDB-lite"/>
    </source>
</evidence>
<dbReference type="PANTHER" id="PTHR38165">
    <property type="match status" value="1"/>
</dbReference>
<reference evidence="3 4" key="1">
    <citation type="submission" date="2018-06" db="EMBL/GenBank/DDBJ databases">
        <title>Complete Genomes of Monosporascus.</title>
        <authorList>
            <person name="Robinson A.J."/>
            <person name="Natvig D.O."/>
        </authorList>
    </citation>
    <scope>NUCLEOTIDE SEQUENCE [LARGE SCALE GENOMIC DNA]</scope>
    <source>
        <strain evidence="3 4">CBS 110550</strain>
    </source>
</reference>
<dbReference type="InterPro" id="IPR042517">
    <property type="entry name" value="Glyco_hydro_64_N_2"/>
</dbReference>
<dbReference type="OrthoDB" id="5290283at2759"/>
<dbReference type="InterPro" id="IPR037176">
    <property type="entry name" value="Osmotin/thaumatin-like_sf"/>
</dbReference>
<evidence type="ECO:0000313" key="4">
    <source>
        <dbReference type="Proteomes" id="UP000293360"/>
    </source>
</evidence>
<name>A0A4Q4SYP9_9PEZI</name>
<feature type="compositionally biased region" description="Basic and acidic residues" evidence="1">
    <location>
        <begin position="426"/>
        <end position="445"/>
    </location>
</feature>
<keyword evidence="4" id="KW-1185">Reference proteome</keyword>
<dbReference type="STRING" id="155417.A0A4Q4SYP9"/>
<dbReference type="Pfam" id="PF16483">
    <property type="entry name" value="Glyco_hydro_64"/>
    <property type="match status" value="1"/>
</dbReference>
<dbReference type="Proteomes" id="UP000293360">
    <property type="component" value="Unassembled WGS sequence"/>
</dbReference>
<gene>
    <name evidence="3" type="ORF">DL764_009187</name>
</gene>
<feature type="domain" description="GH64" evidence="2">
    <location>
        <begin position="1"/>
        <end position="380"/>
    </location>
</feature>